<evidence type="ECO:0000256" key="1">
    <source>
        <dbReference type="ARBA" id="ARBA00004651"/>
    </source>
</evidence>
<keyword evidence="3 8" id="KW-0812">Transmembrane</keyword>
<dbReference type="InterPro" id="IPR050445">
    <property type="entry name" value="Bact_polysacc_biosynth/exp"/>
</dbReference>
<dbReference type="GO" id="GO:0005886">
    <property type="term" value="C:plasma membrane"/>
    <property type="evidence" value="ECO:0007669"/>
    <property type="project" value="UniProtKB-SubCell"/>
</dbReference>
<evidence type="ECO:0000256" key="3">
    <source>
        <dbReference type="ARBA" id="ARBA00022692"/>
    </source>
</evidence>
<comment type="caution">
    <text evidence="10">The sequence shown here is derived from an EMBL/GenBank/DDBJ whole genome shotgun (WGS) entry which is preliminary data.</text>
</comment>
<dbReference type="GO" id="GO:0004713">
    <property type="term" value="F:protein tyrosine kinase activity"/>
    <property type="evidence" value="ECO:0007669"/>
    <property type="project" value="TreeGrafter"/>
</dbReference>
<keyword evidence="11" id="KW-1185">Reference proteome</keyword>
<evidence type="ECO:0000256" key="6">
    <source>
        <dbReference type="SAM" id="Coils"/>
    </source>
</evidence>
<accession>A0A549T9H5</accession>
<dbReference type="Proteomes" id="UP000316801">
    <property type="component" value="Unassembled WGS sequence"/>
</dbReference>
<gene>
    <name evidence="10" type="ORF">FNA46_12280</name>
</gene>
<name>A0A549T9H5_9HYPH</name>
<evidence type="ECO:0000256" key="2">
    <source>
        <dbReference type="ARBA" id="ARBA00022475"/>
    </source>
</evidence>
<evidence type="ECO:0000259" key="9">
    <source>
        <dbReference type="Pfam" id="PF02706"/>
    </source>
</evidence>
<dbReference type="PANTHER" id="PTHR32309">
    <property type="entry name" value="TYROSINE-PROTEIN KINASE"/>
    <property type="match status" value="1"/>
</dbReference>
<evidence type="ECO:0000313" key="11">
    <source>
        <dbReference type="Proteomes" id="UP000316801"/>
    </source>
</evidence>
<keyword evidence="4 8" id="KW-1133">Transmembrane helix</keyword>
<keyword evidence="5 8" id="KW-0472">Membrane</keyword>
<dbReference type="Pfam" id="PF02706">
    <property type="entry name" value="Wzz"/>
    <property type="match status" value="1"/>
</dbReference>
<dbReference type="InterPro" id="IPR003856">
    <property type="entry name" value="LPS_length_determ_N"/>
</dbReference>
<protein>
    <submittedName>
        <fullName evidence="10">Chain-length determining protein</fullName>
    </submittedName>
</protein>
<feature type="transmembrane region" description="Helical" evidence="8">
    <location>
        <begin position="28"/>
        <end position="50"/>
    </location>
</feature>
<organism evidence="10 11">
    <name type="scientific">Rhizobium straminoryzae</name>
    <dbReference type="NCBI Taxonomy" id="1387186"/>
    <lineage>
        <taxon>Bacteria</taxon>
        <taxon>Pseudomonadati</taxon>
        <taxon>Pseudomonadota</taxon>
        <taxon>Alphaproteobacteria</taxon>
        <taxon>Hyphomicrobiales</taxon>
        <taxon>Rhizobiaceae</taxon>
        <taxon>Rhizobium/Agrobacterium group</taxon>
        <taxon>Rhizobium</taxon>
    </lineage>
</organism>
<dbReference type="RefSeq" id="WP_143125496.1">
    <property type="nucleotide sequence ID" value="NZ_VJMG01000030.1"/>
</dbReference>
<feature type="region of interest" description="Disordered" evidence="7">
    <location>
        <begin position="498"/>
        <end position="520"/>
    </location>
</feature>
<feature type="domain" description="Polysaccharide chain length determinant N-terminal" evidence="9">
    <location>
        <begin position="11"/>
        <end position="102"/>
    </location>
</feature>
<proteinExistence type="predicted"/>
<evidence type="ECO:0000313" key="10">
    <source>
        <dbReference type="EMBL" id="TRL38513.1"/>
    </source>
</evidence>
<dbReference type="EMBL" id="VJMG01000030">
    <property type="protein sequence ID" value="TRL38513.1"/>
    <property type="molecule type" value="Genomic_DNA"/>
</dbReference>
<evidence type="ECO:0000256" key="8">
    <source>
        <dbReference type="SAM" id="Phobius"/>
    </source>
</evidence>
<comment type="subcellular location">
    <subcellularLocation>
        <location evidence="1">Cell membrane</location>
        <topology evidence="1">Multi-pass membrane protein</topology>
    </subcellularLocation>
</comment>
<dbReference type="InterPro" id="IPR027417">
    <property type="entry name" value="P-loop_NTPase"/>
</dbReference>
<dbReference type="PANTHER" id="PTHR32309:SF13">
    <property type="entry name" value="FERRIC ENTEROBACTIN TRANSPORT PROTEIN FEPE"/>
    <property type="match status" value="1"/>
</dbReference>
<evidence type="ECO:0000256" key="5">
    <source>
        <dbReference type="ARBA" id="ARBA00023136"/>
    </source>
</evidence>
<keyword evidence="6" id="KW-0175">Coiled coil</keyword>
<evidence type="ECO:0000256" key="4">
    <source>
        <dbReference type="ARBA" id="ARBA00022989"/>
    </source>
</evidence>
<evidence type="ECO:0000256" key="7">
    <source>
        <dbReference type="SAM" id="MobiDB-lite"/>
    </source>
</evidence>
<dbReference type="AlphaFoldDB" id="A0A549T9H5"/>
<sequence length="767" mass="80735">MAGVSGNQDADIDLGQLFSAVWEKRRRILLTTALAAVAAFAVSSLMSPYYKAESRLVIEARGAGLAGDGAQGANDGLLDASNVASQAQILQSADLIRAIAREMNLGARKEFDPDAYALLPDPLVLVGLKPDPLDLPAEDRILKTFRERLQVYPVEGSRVIAIEFSSKDPKLAAAIPNRLAAAYLALQSDAKRDTHSDATRWLQPEIETLRARVEAAEKKVADYRAAHGLFQSGDNTSFTTKQLADMSAELAKVRSDRASAEARAGNVRAALAAGRGTDTLSDVVGSAMIQRLKESEAGLRSQIADASTTLMEGHPRLKALRAQLAGIGQQIEAETRKILASLEGEATVARLREQQLMQQLGSLQAESSRSDEGEVGLRALEREAAAERQLLETYLARYREAASRIDVQSTPADARIVSTAIEPPEPYFPKVIPITIVAALAAFVVQVIVLILMALFSGRALRPAGGEIDVSSVPRSNPVSAAPPEEMTPVAAVLPETQTPGPVIETPRLGPSLTPQPESVRTTAQPLDDANAIIPSLETPPGATPPPPDEAAFEAPAVSAPVPPVPSAAVPALGIEAVRDYLLRRRDALVISVSPQGDAGSAAAVMLARALAARRRSVVLVDLTGSACPTGLMAGDARLAGITDLLCGEAAFGDTIHPDRLSEAHVIPQGTADAAEAMRAADRLTMIIDALTGAYEIVLVECGPADVRALERLMRGSHAELILSLSGASEDVIAETVARFAAAGYPDALVMTGGTHLTGTPHGRHAA</sequence>
<feature type="transmembrane region" description="Helical" evidence="8">
    <location>
        <begin position="431"/>
        <end position="456"/>
    </location>
</feature>
<dbReference type="SUPFAM" id="SSF52540">
    <property type="entry name" value="P-loop containing nucleoside triphosphate hydrolases"/>
    <property type="match status" value="1"/>
</dbReference>
<keyword evidence="2" id="KW-1003">Cell membrane</keyword>
<feature type="coiled-coil region" evidence="6">
    <location>
        <begin position="206"/>
        <end position="263"/>
    </location>
</feature>
<dbReference type="Gene3D" id="3.40.50.300">
    <property type="entry name" value="P-loop containing nucleotide triphosphate hydrolases"/>
    <property type="match status" value="1"/>
</dbReference>
<reference evidence="10 11" key="1">
    <citation type="submission" date="2019-07" db="EMBL/GenBank/DDBJ databases">
        <title>Ln-dependent methylotrophs.</title>
        <authorList>
            <person name="Tani A."/>
        </authorList>
    </citation>
    <scope>NUCLEOTIDE SEQUENCE [LARGE SCALE GENOMIC DNA]</scope>
    <source>
        <strain evidence="10 11">SM12</strain>
    </source>
</reference>